<dbReference type="Proteomes" id="UP001300383">
    <property type="component" value="Unassembled WGS sequence"/>
</dbReference>
<feature type="compositionally biased region" description="Basic and acidic residues" evidence="1">
    <location>
        <begin position="109"/>
        <end position="130"/>
    </location>
</feature>
<dbReference type="EMBL" id="JASGBQ010000004">
    <property type="protein sequence ID" value="MDI9241690.1"/>
    <property type="molecule type" value="Genomic_DNA"/>
</dbReference>
<dbReference type="InterPro" id="IPR021338">
    <property type="entry name" value="DUF2953"/>
</dbReference>
<dbReference type="RefSeq" id="WP_283230200.1">
    <property type="nucleotide sequence ID" value="NZ_JASGBQ010000004.1"/>
</dbReference>
<keyword evidence="2" id="KW-1133">Transmembrane helix</keyword>
<accession>A0AAP4EZA5</accession>
<keyword evidence="2" id="KW-0472">Membrane</keyword>
<protein>
    <submittedName>
        <fullName evidence="3">DUF2953 domain-containing protein</fullName>
    </submittedName>
</protein>
<gene>
    <name evidence="3" type="ORF">QJ036_04245</name>
</gene>
<proteinExistence type="predicted"/>
<feature type="region of interest" description="Disordered" evidence="1">
    <location>
        <begin position="97"/>
        <end position="158"/>
    </location>
</feature>
<evidence type="ECO:0000313" key="3">
    <source>
        <dbReference type="EMBL" id="MDI9241690.1"/>
    </source>
</evidence>
<dbReference type="Pfam" id="PF11167">
    <property type="entry name" value="DUF2953"/>
    <property type="match status" value="1"/>
</dbReference>
<comment type="caution">
    <text evidence="3">The sequence shown here is derived from an EMBL/GenBank/DDBJ whole genome shotgun (WGS) entry which is preliminary data.</text>
</comment>
<organism evidence="3 4">
    <name type="scientific">Fusibacillus kribbianus</name>
    <dbReference type="NCBI Taxonomy" id="3044208"/>
    <lineage>
        <taxon>Bacteria</taxon>
        <taxon>Bacillati</taxon>
        <taxon>Bacillota</taxon>
        <taxon>Clostridia</taxon>
        <taxon>Lachnospirales</taxon>
        <taxon>Lachnospiraceae</taxon>
        <taxon>Fusibacillus</taxon>
    </lineage>
</organism>
<feature type="transmembrane region" description="Helical" evidence="2">
    <location>
        <begin position="12"/>
        <end position="35"/>
    </location>
</feature>
<evidence type="ECO:0000256" key="2">
    <source>
        <dbReference type="SAM" id="Phobius"/>
    </source>
</evidence>
<keyword evidence="4" id="KW-1185">Reference proteome</keyword>
<name>A0AAP4EZA5_9FIRM</name>
<sequence length="352" mass="39735">MLSIIWSILKIIGIILLVILGLLLAIFLLVLFVPLRYELKGNGSYEKEEESSPDFLVKARVSWLLRIVCVSIRAGKEGLKMRARLFGIPFLRSGGTKKEKKKRKKAGKQKAEDLLEASVKPEEQHDEKIAADVTSAEMPPEIKSSVPELSSKEPETEGDMLTAQSLDSGNEQTKKGALRRLFEKLRDVIGKIKALFMKIKSAVLGFTGNLRCTFEKICGKIRKMADSAGEIRAFLKAEENREVFRRVAGEGKKLILHILPRKLSGNIIFGLEDPAATGQALAVLGILYPVIKERLQVTPVFENRLYLKGDLYFKGRIRVFSLLIILLRIWFDKKFRAMLRRGRELKESISRA</sequence>
<reference evidence="3 4" key="1">
    <citation type="submission" date="2023-05" db="EMBL/GenBank/DDBJ databases">
        <title>[ruminococcus] sp. nov., isolated from a pig farm feces dump.</title>
        <authorList>
            <person name="Chang Y.-H."/>
        </authorList>
    </citation>
    <scope>NUCLEOTIDE SEQUENCE [LARGE SCALE GENOMIC DNA]</scope>
    <source>
        <strain evidence="3 4">YH-rum2234</strain>
    </source>
</reference>
<evidence type="ECO:0000313" key="4">
    <source>
        <dbReference type="Proteomes" id="UP001300383"/>
    </source>
</evidence>
<keyword evidence="2" id="KW-0812">Transmembrane</keyword>
<evidence type="ECO:0000256" key="1">
    <source>
        <dbReference type="SAM" id="MobiDB-lite"/>
    </source>
</evidence>
<feature type="compositionally biased region" description="Basic residues" evidence="1">
    <location>
        <begin position="98"/>
        <end position="108"/>
    </location>
</feature>
<dbReference type="AlphaFoldDB" id="A0AAP4EZA5"/>